<dbReference type="AlphaFoldDB" id="A0A9N9VWZ5"/>
<accession>A0A9N9VWZ5</accession>
<dbReference type="EMBL" id="CABFNQ020000751">
    <property type="protein sequence ID" value="CAH0034985.1"/>
    <property type="molecule type" value="Genomic_DNA"/>
</dbReference>
<feature type="compositionally biased region" description="Basic and acidic residues" evidence="1">
    <location>
        <begin position="258"/>
        <end position="269"/>
    </location>
</feature>
<feature type="region of interest" description="Disordered" evidence="1">
    <location>
        <begin position="258"/>
        <end position="282"/>
    </location>
</feature>
<comment type="caution">
    <text evidence="2">The sequence shown here is derived from an EMBL/GenBank/DDBJ whole genome shotgun (WGS) entry which is preliminary data.</text>
</comment>
<evidence type="ECO:0000256" key="1">
    <source>
        <dbReference type="SAM" id="MobiDB-lite"/>
    </source>
</evidence>
<name>A0A9N9VWZ5_9HYPO</name>
<dbReference type="Proteomes" id="UP000696573">
    <property type="component" value="Unassembled WGS sequence"/>
</dbReference>
<keyword evidence="3" id="KW-1185">Reference proteome</keyword>
<evidence type="ECO:0000313" key="3">
    <source>
        <dbReference type="Proteomes" id="UP000696573"/>
    </source>
</evidence>
<evidence type="ECO:0000313" key="2">
    <source>
        <dbReference type="EMBL" id="CAH0034985.1"/>
    </source>
</evidence>
<feature type="compositionally biased region" description="Polar residues" evidence="1">
    <location>
        <begin position="31"/>
        <end position="40"/>
    </location>
</feature>
<organism evidence="2 3">
    <name type="scientific">Clonostachys rhizophaga</name>
    <dbReference type="NCBI Taxonomy" id="160324"/>
    <lineage>
        <taxon>Eukaryota</taxon>
        <taxon>Fungi</taxon>
        <taxon>Dikarya</taxon>
        <taxon>Ascomycota</taxon>
        <taxon>Pezizomycotina</taxon>
        <taxon>Sordariomycetes</taxon>
        <taxon>Hypocreomycetidae</taxon>
        <taxon>Hypocreales</taxon>
        <taxon>Bionectriaceae</taxon>
        <taxon>Clonostachys</taxon>
    </lineage>
</organism>
<sequence>MNRRKTTSVLDGALQRSQRIKIMDRNEPANDGQSDGLSESRSYRSYDGEPTIRYNVEWKLFVKNRGQAGESELDIVISPHKFWKHVLLPKMMEASANKPWAEDATKLILSVTDRRTSKITKRFPKLNVDWRFVGKQLQEWSHFINDGKRITATITFYYQHVESNSTSGRGGATANQEADLEARTSILGRGKCIRQAYALMRCPGPPCTEGDHCWQYEGRHYPLRPHHVRMLADHMQAGRTLNGHDDVPDDFRRLVLDDQREREERERKEQSRKRRRRNSDDAPSMLTGHCYYCATGGRGTESAAPLTPAMVFPTFPLTESELPKEDEVNAYSVWQRSLVRNEERKEQYRLAEELTLERCFDLDMLASNQERIYRLYVRHGIAEGIAWRYISDIRSYLDQRKGAEPIS</sequence>
<protein>
    <submittedName>
        <fullName evidence="2">Uncharacterized protein</fullName>
    </submittedName>
</protein>
<gene>
    <name evidence="2" type="ORF">CRHIZ90672A_00018704</name>
</gene>
<dbReference type="OrthoDB" id="5131365at2759"/>
<feature type="region of interest" description="Disordered" evidence="1">
    <location>
        <begin position="21"/>
        <end position="43"/>
    </location>
</feature>
<reference evidence="2" key="1">
    <citation type="submission" date="2021-10" db="EMBL/GenBank/DDBJ databases">
        <authorList>
            <person name="Piombo E."/>
        </authorList>
    </citation>
    <scope>NUCLEOTIDE SEQUENCE</scope>
</reference>
<proteinExistence type="predicted"/>